<evidence type="ECO:0000313" key="4">
    <source>
        <dbReference type="Proteomes" id="UP001239085"/>
    </source>
</evidence>
<accession>A0ABU0PCM7</accession>
<reference evidence="3 4" key="1">
    <citation type="submission" date="2023-07" db="EMBL/GenBank/DDBJ databases">
        <title>Comparative genomics of wheat-associated soil bacteria to identify genetic determinants of phenazine resistance.</title>
        <authorList>
            <person name="Mouncey N."/>
        </authorList>
    </citation>
    <scope>NUCLEOTIDE SEQUENCE [LARGE SCALE GENOMIC DNA]</scope>
    <source>
        <strain evidence="3 4">W2I7</strain>
    </source>
</reference>
<feature type="signal peptide" evidence="1">
    <location>
        <begin position="1"/>
        <end position="22"/>
    </location>
</feature>
<organism evidence="3 4">
    <name type="scientific">Microbacterium murale</name>
    <dbReference type="NCBI Taxonomy" id="1081040"/>
    <lineage>
        <taxon>Bacteria</taxon>
        <taxon>Bacillati</taxon>
        <taxon>Actinomycetota</taxon>
        <taxon>Actinomycetes</taxon>
        <taxon>Micrococcales</taxon>
        <taxon>Microbacteriaceae</taxon>
        <taxon>Microbacterium</taxon>
    </lineage>
</organism>
<dbReference type="InterPro" id="IPR018910">
    <property type="entry name" value="LpqB_C"/>
</dbReference>
<dbReference type="RefSeq" id="WP_307363254.1">
    <property type="nucleotide sequence ID" value="NZ_JAUSXK010000001.1"/>
</dbReference>
<dbReference type="InterPro" id="IPR059026">
    <property type="entry name" value="LpqB_N"/>
</dbReference>
<dbReference type="SMART" id="SM00909">
    <property type="entry name" value="Germane"/>
    <property type="match status" value="1"/>
</dbReference>
<evidence type="ECO:0000259" key="2">
    <source>
        <dbReference type="SMART" id="SM00909"/>
    </source>
</evidence>
<proteinExistence type="predicted"/>
<keyword evidence="4" id="KW-1185">Reference proteome</keyword>
<dbReference type="EMBL" id="JAUSXK010000001">
    <property type="protein sequence ID" value="MDQ0645089.1"/>
    <property type="molecule type" value="Genomic_DNA"/>
</dbReference>
<name>A0ABU0PCM7_9MICO</name>
<dbReference type="Proteomes" id="UP001239085">
    <property type="component" value="Unassembled WGS sequence"/>
</dbReference>
<comment type="caution">
    <text evidence="3">The sequence shown here is derived from an EMBL/GenBank/DDBJ whole genome shotgun (WGS) entry which is preliminary data.</text>
</comment>
<keyword evidence="1" id="KW-0732">Signal</keyword>
<dbReference type="Pfam" id="PF10647">
    <property type="entry name" value="Gmad1"/>
    <property type="match status" value="1"/>
</dbReference>
<sequence length="570" mass="60127">MTRRRRRTVIGMIAAFSVLLTACSGLPTTGEVKSGLALDDVDLPPDISQIAAGPLEGASPEEIVEGFLDAALTPADGWKTAREFLSPDLAETWRPSAGVTIDSGAAAREFTADVTDGGDAASEGDVRVLLDQTARVDEFGAYTELSGDTSVVSFEVAKNADGEWRITVASDGVILDAEAFPQVYRSYALHFYDQSWTHLLPDVRWYPRRGQIATTLTQALLSGTPSAWLAPAVRSAFPSDVSLARDSVPVDTDKVATVELTTTALTLDATALSRMRTQLEETLRPAGVTEVRLMVNGRDLNAGRATIESPRAETGTVVLTDSEFGLYLGDEIAPYAGISEELVELAASVVSVDVAADDTRAAVQLDDGGVYTVADGRVDQLDSRAGLLEPTMDPYGYTWTVPSANPRALTAWQPDVTPLNIANAFPDASSISQLRVGPDGVRVAAVATIGMQRWLVVAAIVRDEDHVPIELGPVHMVAQLDGQALGMSWVAEDDLSVLVDSDGSRVVLTQDVGGTGLFAAAPGTSISISGGSTSSAVRILDADGVLFAQRGTTWQMGLTDVLVLGTHAGQ</sequence>
<gene>
    <name evidence="3" type="ORF">QFZ46_003249</name>
</gene>
<dbReference type="Pfam" id="PF10646">
    <property type="entry name" value="Germane"/>
    <property type="match status" value="1"/>
</dbReference>
<evidence type="ECO:0000313" key="3">
    <source>
        <dbReference type="EMBL" id="MDQ0645089.1"/>
    </source>
</evidence>
<feature type="domain" description="GerMN" evidence="2">
    <location>
        <begin position="213"/>
        <end position="304"/>
    </location>
</feature>
<dbReference type="Pfam" id="PF25976">
    <property type="entry name" value="LpqB_N"/>
    <property type="match status" value="1"/>
</dbReference>
<dbReference type="InterPro" id="IPR019606">
    <property type="entry name" value="GerMN"/>
</dbReference>
<feature type="chain" id="PRO_5047218317" description="GerMN domain-containing protein" evidence="1">
    <location>
        <begin position="23"/>
        <end position="570"/>
    </location>
</feature>
<evidence type="ECO:0000256" key="1">
    <source>
        <dbReference type="SAM" id="SignalP"/>
    </source>
</evidence>
<protein>
    <recommendedName>
        <fullName evidence="2">GerMN domain-containing protein</fullName>
    </recommendedName>
</protein>
<dbReference type="PROSITE" id="PS51257">
    <property type="entry name" value="PROKAR_LIPOPROTEIN"/>
    <property type="match status" value="1"/>
</dbReference>